<feature type="transmembrane region" description="Helical" evidence="1">
    <location>
        <begin position="7"/>
        <end position="25"/>
    </location>
</feature>
<keyword evidence="1" id="KW-1133">Transmembrane helix</keyword>
<sequence>MEPGRFVSYVFVYLGILWLVEYAVFYPLQFGFPDVMYLGGGIFFTWFGLYRRLKPETHEKHPKEHGIESYGFALIALVLTVIFLLQLL</sequence>
<keyword evidence="1" id="KW-0472">Membrane</keyword>
<dbReference type="OrthoDB" id="206229at2157"/>
<protein>
    <submittedName>
        <fullName evidence="2">Uncharacterized protein</fullName>
    </submittedName>
</protein>
<dbReference type="AlphaFoldDB" id="A0A343TGB5"/>
<keyword evidence="1" id="KW-0812">Transmembrane</keyword>
<evidence type="ECO:0000313" key="3">
    <source>
        <dbReference type="Proteomes" id="UP000263012"/>
    </source>
</evidence>
<organism evidence="2 3">
    <name type="scientific">Halalkaliarchaeum desulfuricum</name>
    <dbReference type="NCBI Taxonomy" id="2055893"/>
    <lineage>
        <taxon>Archaea</taxon>
        <taxon>Methanobacteriati</taxon>
        <taxon>Methanobacteriota</taxon>
        <taxon>Stenosarchaea group</taxon>
        <taxon>Halobacteria</taxon>
        <taxon>Halobacteriales</taxon>
        <taxon>Haloferacaceae</taxon>
        <taxon>Halalkaliarchaeum</taxon>
    </lineage>
</organism>
<reference evidence="3" key="1">
    <citation type="submission" date="2017-11" db="EMBL/GenBank/DDBJ databases">
        <title>Phenotypic and genomic properties of facultatively anaerobic sulfur-reducing natronoarchaea from hypersaline soda lakes.</title>
        <authorList>
            <person name="Sorokin D.Y."/>
            <person name="Kublanov I.V."/>
            <person name="Roman P."/>
            <person name="Sinninghe Damste J.S."/>
            <person name="Golyshin P.N."/>
            <person name="Rojo D."/>
            <person name="Ciordia S."/>
            <person name="Mena M.D.C."/>
            <person name="Ferrer M."/>
            <person name="Messina E."/>
            <person name="Smedile F."/>
            <person name="La Spada G."/>
            <person name="La Cono V."/>
            <person name="Yakimov M.M."/>
        </authorList>
    </citation>
    <scope>NUCLEOTIDE SEQUENCE [LARGE SCALE GENOMIC DNA]</scope>
    <source>
        <strain evidence="3">AArc-Sl</strain>
    </source>
</reference>
<feature type="transmembrane region" description="Helical" evidence="1">
    <location>
        <begin position="70"/>
        <end position="87"/>
    </location>
</feature>
<proteinExistence type="predicted"/>
<dbReference type="KEGG" id="hdf:AArcSl_0484"/>
<evidence type="ECO:0000256" key="1">
    <source>
        <dbReference type="SAM" id="Phobius"/>
    </source>
</evidence>
<keyword evidence="3" id="KW-1185">Reference proteome</keyword>
<dbReference type="EMBL" id="CP025066">
    <property type="protein sequence ID" value="AUX08137.1"/>
    <property type="molecule type" value="Genomic_DNA"/>
</dbReference>
<evidence type="ECO:0000313" key="2">
    <source>
        <dbReference type="EMBL" id="AUX08137.1"/>
    </source>
</evidence>
<dbReference type="RefSeq" id="WP_119814512.1">
    <property type="nucleotide sequence ID" value="NZ_CP025066.1"/>
</dbReference>
<dbReference type="Proteomes" id="UP000263012">
    <property type="component" value="Chromosome"/>
</dbReference>
<feature type="transmembrane region" description="Helical" evidence="1">
    <location>
        <begin position="31"/>
        <end position="49"/>
    </location>
</feature>
<gene>
    <name evidence="2" type="ORF">AArcSl_0484</name>
</gene>
<name>A0A343TGB5_9EURY</name>
<accession>A0A343TGB5</accession>
<dbReference type="GeneID" id="37876821"/>